<dbReference type="InterPro" id="IPR047951">
    <property type="entry name" value="Transpos_ISL3"/>
</dbReference>
<accession>H3RB00</accession>
<dbReference type="EMBL" id="AHIE01000006">
    <property type="protein sequence ID" value="EHU01446.1"/>
    <property type="molecule type" value="Genomic_DNA"/>
</dbReference>
<evidence type="ECO:0000313" key="3">
    <source>
        <dbReference type="EMBL" id="EHU01446.1"/>
    </source>
</evidence>
<gene>
    <name evidence="3" type="ORF">CKS_3874</name>
</gene>
<sequence length="560" mass="64167">MPSLKTLLQLPCGWQSSRQVISSDGITIHLRGTRKTAQCPECLKRSSSVHSCRRRRIQHLPCSGQALWLIFAIRHWYCRNLSCSRKIFAESLAPFADPQQQSSTLLQNLQYQLGLIAGGEAGKRAAIASGVQISADTLLRRVVQAPEQIEKRTRHVGIDEWAWHRGHRYGTLIVNLDTHRPLVLLPGREQRTLAAWFKKYPEIQVVSRDRGGIYALAARDGAPQATQVADRWHLLKNIGDALERMMYRHMPLIRLVATELSPKKQNTEASPATASKLLLPERIKRQRRDKRYQRWAEVDSLHKKGCGIREISRITGLSRVTVRRWIQSKAFPEISTKPPRPGLLDPWQEWLEEQRKNGNHNARQLWREMVEAGFTGSETTVRDAVTKWRKQVNGPVIAPGRLPSASRVSRWLMPWRMVRGEENYASRFIELMCQKEPQLKMAQQLSLDFYRMLKTKNKSQLNQWFADVSKSGLVDLQRVAAGMEADATAIYEAISSRWSNGVVEGHVNRLKMLKRQMYGRAGFERKRRIQTVLTFRQREARPSMAADRGPGSPASPVYDR</sequence>
<dbReference type="PROSITE" id="PS50531">
    <property type="entry name" value="HTH_IS21"/>
    <property type="match status" value="1"/>
</dbReference>
<name>H3RB00_PANSE</name>
<evidence type="ECO:0000313" key="4">
    <source>
        <dbReference type="Proteomes" id="UP000005050"/>
    </source>
</evidence>
<comment type="caution">
    <text evidence="3">The sequence shown here is derived from an EMBL/GenBank/DDBJ whole genome shotgun (WGS) entry which is preliminary data.</text>
</comment>
<dbReference type="PANTHER" id="PTHR33498:SF1">
    <property type="entry name" value="TRANSPOSASE FOR INSERTION SEQUENCE ELEMENT IS1557"/>
    <property type="match status" value="1"/>
</dbReference>
<dbReference type="Gene3D" id="1.10.10.60">
    <property type="entry name" value="Homeodomain-like"/>
    <property type="match status" value="1"/>
</dbReference>
<protein>
    <submittedName>
        <fullName evidence="3">Putative transposase</fullName>
    </submittedName>
</protein>
<dbReference type="InterPro" id="IPR017894">
    <property type="entry name" value="HTH_IS21_transposase_type"/>
</dbReference>
<evidence type="ECO:0000259" key="2">
    <source>
        <dbReference type="PROSITE" id="PS50531"/>
    </source>
</evidence>
<dbReference type="AlphaFoldDB" id="H3RB00"/>
<dbReference type="InterPro" id="IPR002560">
    <property type="entry name" value="Transposase_DDE"/>
</dbReference>
<dbReference type="Pfam" id="PF01610">
    <property type="entry name" value="DDE_Tnp_ISL3"/>
    <property type="match status" value="2"/>
</dbReference>
<dbReference type="InterPro" id="IPR029261">
    <property type="entry name" value="Transposase_Znf"/>
</dbReference>
<feature type="domain" description="HTH IS21-type" evidence="2">
    <location>
        <begin position="293"/>
        <end position="355"/>
    </location>
</feature>
<dbReference type="Proteomes" id="UP000005050">
    <property type="component" value="Unassembled WGS sequence"/>
</dbReference>
<feature type="region of interest" description="Disordered" evidence="1">
    <location>
        <begin position="540"/>
        <end position="560"/>
    </location>
</feature>
<dbReference type="PATRIC" id="fig|660596.6.peg.1138"/>
<organism evidence="3 4">
    <name type="scientific">Pantoea stewartii subsp. stewartii DC283</name>
    <dbReference type="NCBI Taxonomy" id="660596"/>
    <lineage>
        <taxon>Bacteria</taxon>
        <taxon>Pseudomonadati</taxon>
        <taxon>Pseudomonadota</taxon>
        <taxon>Gammaproteobacteria</taxon>
        <taxon>Enterobacterales</taxon>
        <taxon>Erwiniaceae</taxon>
        <taxon>Pantoea</taxon>
    </lineage>
</organism>
<dbReference type="PANTHER" id="PTHR33498">
    <property type="entry name" value="TRANSPOSASE FOR INSERTION SEQUENCE ELEMENT IS1557"/>
    <property type="match status" value="1"/>
</dbReference>
<dbReference type="Pfam" id="PF14690">
    <property type="entry name" value="Zn_ribbon_ISL3"/>
    <property type="match status" value="1"/>
</dbReference>
<dbReference type="NCBIfam" id="NF033550">
    <property type="entry name" value="transpos_ISL3"/>
    <property type="match status" value="1"/>
</dbReference>
<evidence type="ECO:0000256" key="1">
    <source>
        <dbReference type="SAM" id="MobiDB-lite"/>
    </source>
</evidence>
<reference evidence="3 4" key="1">
    <citation type="journal article" date="2012" name="Mol. Microbiol.">
        <title>The genetic and structural basis of two distinct terminal side branch residues in stewartan and amylovoran exopolysaccharides and their potential role in host adaptation.</title>
        <authorList>
            <person name="Wang X."/>
            <person name="Yang F."/>
            <person name="von Bodman S.B."/>
        </authorList>
    </citation>
    <scope>NUCLEOTIDE SEQUENCE [LARGE SCALE GENOMIC DNA]</scope>
    <source>
        <strain evidence="3 4">DC283</strain>
    </source>
</reference>
<proteinExistence type="predicted"/>